<dbReference type="InterPro" id="IPR000719">
    <property type="entry name" value="Prot_kinase_dom"/>
</dbReference>
<proteinExistence type="inferred from homology"/>
<dbReference type="OrthoDB" id="10252354at2759"/>
<reference evidence="13 14" key="1">
    <citation type="submission" date="2012-04" db="EMBL/GenBank/DDBJ databases">
        <title>The Genome Sequence of Saprolegnia declina VS20.</title>
        <authorList>
            <consortium name="The Broad Institute Genome Sequencing Platform"/>
            <person name="Russ C."/>
            <person name="Nusbaum C."/>
            <person name="Tyler B."/>
            <person name="van West P."/>
            <person name="Dieguez-Uribeondo J."/>
            <person name="de Bruijn I."/>
            <person name="Tripathy S."/>
            <person name="Jiang R."/>
            <person name="Young S.K."/>
            <person name="Zeng Q."/>
            <person name="Gargeya S."/>
            <person name="Fitzgerald M."/>
            <person name="Haas B."/>
            <person name="Abouelleil A."/>
            <person name="Alvarado L."/>
            <person name="Arachchi H.M."/>
            <person name="Berlin A."/>
            <person name="Chapman S.B."/>
            <person name="Goldberg J."/>
            <person name="Griggs A."/>
            <person name="Gujja S."/>
            <person name="Hansen M."/>
            <person name="Howarth C."/>
            <person name="Imamovic A."/>
            <person name="Larimer J."/>
            <person name="McCowen C."/>
            <person name="Montmayeur A."/>
            <person name="Murphy C."/>
            <person name="Neiman D."/>
            <person name="Pearson M."/>
            <person name="Priest M."/>
            <person name="Roberts A."/>
            <person name="Saif S."/>
            <person name="Shea T."/>
            <person name="Sisk P."/>
            <person name="Sykes S."/>
            <person name="Wortman J."/>
            <person name="Nusbaum C."/>
            <person name="Birren B."/>
        </authorList>
    </citation>
    <scope>NUCLEOTIDE SEQUENCE [LARGE SCALE GENOMIC DNA]</scope>
    <source>
        <strain evidence="13 14">VS20</strain>
    </source>
</reference>
<sequence length="708" mass="78218">MSGAKDVYSDDELDGPYDAKKLHRTAKFLEPAAPLACMSSEKKCSPKHRHTEADFGKLPSPSSPREGSPPRNLPPMLAMPKPKPCFSSPAFPQVQTRPQSPTGSPSKKLPPPPEKYHALHGGPIDPTSRVFVPGKGEPKTTHLPKPDKVKAKATSSFSDAKQTEPAPHRVKSVQSLATEIRRLRSRTHNTDADEVDDADAKHAKPPAPQTQSPPKRSVGAGRPNFNLQLDVSPKQRVLQLDIADAARGPKDDEAKAAKSKKRDAFGLNLELELELDEPSLEKSYDLSASGTFDVVDFQIKQTGIAHHLSPTPISGGPSSPRNNMKKQLIKLGVLGKGASGVVHKALHVPSLLLVAVKVIPVFENEKRHQLIAEVKTLYNNMSSLTDESERHKVACPEIVCLYDAFMNPNEGNVSIVVEYMDGGSLQDIVDTGGCTSESVLANIAFRVLKGLRFLHEHHQLHRDIKPSNLLINHFGDVKVSDFGIAKEMENSVAKATTFVGTLTYMSPERIASEAYSYKSDVWSFGLSIMTCALGHYPYATKGGYWELLHSIRNEPPPKLPSSSGFSGDFRDFLDKCLAKDQNDRWSVKQLLEHNFLRECRCEFGAATPFAARGKGDDEDDAESSLELDVIVPKLMDHYFKAARELVLDHAYSYDDIIGWLKLLPAMQNSKLNRFADQVGCPRRAVYKKLEHAMNLLLERIKDAHFDDE</sequence>
<comment type="similarity">
    <text evidence="5">Belongs to the protein kinase superfamily. STE Ser/Thr protein kinase family. MAP kinase kinase subfamily.</text>
</comment>
<dbReference type="GeneID" id="19953402"/>
<dbReference type="PROSITE" id="PS00107">
    <property type="entry name" value="PROTEIN_KINASE_ATP"/>
    <property type="match status" value="1"/>
</dbReference>
<feature type="region of interest" description="Disordered" evidence="11">
    <location>
        <begin position="31"/>
        <end position="227"/>
    </location>
</feature>
<dbReference type="Pfam" id="PF00069">
    <property type="entry name" value="Pkinase"/>
    <property type="match status" value="1"/>
</dbReference>
<evidence type="ECO:0000256" key="10">
    <source>
        <dbReference type="PROSITE-ProRule" id="PRU10141"/>
    </source>
</evidence>
<evidence type="ECO:0000313" key="13">
    <source>
        <dbReference type="EMBL" id="EQC29672.1"/>
    </source>
</evidence>
<comment type="catalytic activity">
    <reaction evidence="8">
        <text>L-threonyl-[protein] + ATP = O-phospho-L-threonyl-[protein] + ADP + H(+)</text>
        <dbReference type="Rhea" id="RHEA:46608"/>
        <dbReference type="Rhea" id="RHEA-COMP:11060"/>
        <dbReference type="Rhea" id="RHEA-COMP:11605"/>
        <dbReference type="ChEBI" id="CHEBI:15378"/>
        <dbReference type="ChEBI" id="CHEBI:30013"/>
        <dbReference type="ChEBI" id="CHEBI:30616"/>
        <dbReference type="ChEBI" id="CHEBI:61977"/>
        <dbReference type="ChEBI" id="CHEBI:456216"/>
        <dbReference type="EC" id="2.7.12.2"/>
    </reaction>
</comment>
<evidence type="ECO:0000256" key="8">
    <source>
        <dbReference type="ARBA" id="ARBA00049299"/>
    </source>
</evidence>
<keyword evidence="4 10" id="KW-0067">ATP-binding</keyword>
<dbReference type="InterPro" id="IPR011009">
    <property type="entry name" value="Kinase-like_dom_sf"/>
</dbReference>
<accession>T0RIJ7</accession>
<dbReference type="CDD" id="cd06623">
    <property type="entry name" value="PKc_MAPKK_plant_like"/>
    <property type="match status" value="1"/>
</dbReference>
<keyword evidence="1" id="KW-0808">Transferase</keyword>
<dbReference type="SMART" id="SM00220">
    <property type="entry name" value="S_TKc"/>
    <property type="match status" value="1"/>
</dbReference>
<evidence type="ECO:0000256" key="4">
    <source>
        <dbReference type="ARBA" id="ARBA00022840"/>
    </source>
</evidence>
<dbReference type="PANTHER" id="PTHR48013:SF9">
    <property type="entry name" value="DUAL SPECIFICITY MITOGEN-ACTIVATED PROTEIN KINASE KINASE 5"/>
    <property type="match status" value="1"/>
</dbReference>
<dbReference type="eggNOG" id="KOG0581">
    <property type="taxonomic scope" value="Eukaryota"/>
</dbReference>
<gene>
    <name evidence="13" type="ORF">SDRG_12675</name>
</gene>
<evidence type="ECO:0000313" key="14">
    <source>
        <dbReference type="Proteomes" id="UP000030762"/>
    </source>
</evidence>
<dbReference type="SUPFAM" id="SSF56112">
    <property type="entry name" value="Protein kinase-like (PK-like)"/>
    <property type="match status" value="1"/>
</dbReference>
<evidence type="ECO:0000256" key="7">
    <source>
        <dbReference type="ARBA" id="ARBA00049014"/>
    </source>
</evidence>
<dbReference type="EC" id="2.7.12.2" evidence="6"/>
<dbReference type="STRING" id="1156394.T0RIJ7"/>
<dbReference type="InParanoid" id="T0RIJ7"/>
<dbReference type="Gene3D" id="3.30.200.20">
    <property type="entry name" value="Phosphorylase Kinase, domain 1"/>
    <property type="match status" value="1"/>
</dbReference>
<dbReference type="EMBL" id="JH767182">
    <property type="protein sequence ID" value="EQC29672.1"/>
    <property type="molecule type" value="Genomic_DNA"/>
</dbReference>
<keyword evidence="14" id="KW-1185">Reference proteome</keyword>
<keyword evidence="2 10" id="KW-0547">Nucleotide-binding</keyword>
<dbReference type="RefSeq" id="XP_008616976.1">
    <property type="nucleotide sequence ID" value="XM_008618754.1"/>
</dbReference>
<feature type="compositionally biased region" description="Low complexity" evidence="11">
    <location>
        <begin position="59"/>
        <end position="80"/>
    </location>
</feature>
<dbReference type="Gene3D" id="1.10.510.10">
    <property type="entry name" value="Transferase(Phosphotransferase) domain 1"/>
    <property type="match status" value="1"/>
</dbReference>
<evidence type="ECO:0000256" key="2">
    <source>
        <dbReference type="ARBA" id="ARBA00022741"/>
    </source>
</evidence>
<comment type="catalytic activity">
    <reaction evidence="7">
        <text>L-seryl-[protein] + ATP = O-phospho-L-seryl-[protein] + ADP + H(+)</text>
        <dbReference type="Rhea" id="RHEA:17989"/>
        <dbReference type="Rhea" id="RHEA-COMP:9863"/>
        <dbReference type="Rhea" id="RHEA-COMP:11604"/>
        <dbReference type="ChEBI" id="CHEBI:15378"/>
        <dbReference type="ChEBI" id="CHEBI:29999"/>
        <dbReference type="ChEBI" id="CHEBI:30616"/>
        <dbReference type="ChEBI" id="CHEBI:83421"/>
        <dbReference type="ChEBI" id="CHEBI:456216"/>
        <dbReference type="EC" id="2.7.12.2"/>
    </reaction>
</comment>
<evidence type="ECO:0000256" key="5">
    <source>
        <dbReference type="ARBA" id="ARBA00038035"/>
    </source>
</evidence>
<dbReference type="Proteomes" id="UP000030762">
    <property type="component" value="Unassembled WGS sequence"/>
</dbReference>
<evidence type="ECO:0000256" key="1">
    <source>
        <dbReference type="ARBA" id="ARBA00022679"/>
    </source>
</evidence>
<dbReference type="OMA" id="RIDINKM"/>
<dbReference type="PROSITE" id="PS50011">
    <property type="entry name" value="PROTEIN_KINASE_DOM"/>
    <property type="match status" value="1"/>
</dbReference>
<feature type="domain" description="Protein kinase" evidence="12">
    <location>
        <begin position="328"/>
        <end position="596"/>
    </location>
</feature>
<dbReference type="InterPro" id="IPR017441">
    <property type="entry name" value="Protein_kinase_ATP_BS"/>
</dbReference>
<dbReference type="GO" id="GO:0005524">
    <property type="term" value="F:ATP binding"/>
    <property type="evidence" value="ECO:0007669"/>
    <property type="project" value="UniProtKB-UniRule"/>
</dbReference>
<comment type="catalytic activity">
    <reaction evidence="9">
        <text>L-tyrosyl-[protein] + ATP = O-phospho-L-tyrosyl-[protein] + ADP + H(+)</text>
        <dbReference type="Rhea" id="RHEA:10596"/>
        <dbReference type="Rhea" id="RHEA-COMP:10136"/>
        <dbReference type="Rhea" id="RHEA-COMP:20101"/>
        <dbReference type="ChEBI" id="CHEBI:15378"/>
        <dbReference type="ChEBI" id="CHEBI:30616"/>
        <dbReference type="ChEBI" id="CHEBI:46858"/>
        <dbReference type="ChEBI" id="CHEBI:61978"/>
        <dbReference type="ChEBI" id="CHEBI:456216"/>
        <dbReference type="EC" id="2.7.12.2"/>
    </reaction>
</comment>
<dbReference type="GO" id="GO:0004708">
    <property type="term" value="F:MAP kinase kinase activity"/>
    <property type="evidence" value="ECO:0007669"/>
    <property type="project" value="UniProtKB-EC"/>
</dbReference>
<feature type="compositionally biased region" description="Basic and acidic residues" evidence="11">
    <location>
        <begin position="136"/>
        <end position="150"/>
    </location>
</feature>
<evidence type="ECO:0000256" key="3">
    <source>
        <dbReference type="ARBA" id="ARBA00022777"/>
    </source>
</evidence>
<evidence type="ECO:0000256" key="11">
    <source>
        <dbReference type="SAM" id="MobiDB-lite"/>
    </source>
</evidence>
<dbReference type="PANTHER" id="PTHR48013">
    <property type="entry name" value="DUAL SPECIFICITY MITOGEN-ACTIVATED PROTEIN KINASE KINASE 5-RELATED"/>
    <property type="match status" value="1"/>
</dbReference>
<evidence type="ECO:0000259" key="12">
    <source>
        <dbReference type="PROSITE" id="PS50011"/>
    </source>
</evidence>
<dbReference type="VEuPathDB" id="FungiDB:SDRG_12675"/>
<name>T0RIJ7_SAPDV</name>
<evidence type="ECO:0000256" key="6">
    <source>
        <dbReference type="ARBA" id="ARBA00038999"/>
    </source>
</evidence>
<feature type="binding site" evidence="10">
    <location>
        <position position="357"/>
    </location>
    <ligand>
        <name>ATP</name>
        <dbReference type="ChEBI" id="CHEBI:30616"/>
    </ligand>
</feature>
<dbReference type="AlphaFoldDB" id="T0RIJ7"/>
<keyword evidence="3 13" id="KW-0418">Kinase</keyword>
<evidence type="ECO:0000256" key="9">
    <source>
        <dbReference type="ARBA" id="ARBA00051693"/>
    </source>
</evidence>
<organism evidence="13 14">
    <name type="scientific">Saprolegnia diclina (strain VS20)</name>
    <dbReference type="NCBI Taxonomy" id="1156394"/>
    <lineage>
        <taxon>Eukaryota</taxon>
        <taxon>Sar</taxon>
        <taxon>Stramenopiles</taxon>
        <taxon>Oomycota</taxon>
        <taxon>Saprolegniomycetes</taxon>
        <taxon>Saprolegniales</taxon>
        <taxon>Saprolegniaceae</taxon>
        <taxon>Saprolegnia</taxon>
    </lineage>
</organism>
<protein>
    <recommendedName>
        <fullName evidence="6">mitogen-activated protein kinase kinase</fullName>
        <ecNumber evidence="6">2.7.12.2</ecNumber>
    </recommendedName>
</protein>